<evidence type="ECO:0000256" key="10">
    <source>
        <dbReference type="ARBA" id="ARBA00031630"/>
    </source>
</evidence>
<feature type="domain" description="Bacterial bifunctional deaminase-reductase C-terminal" evidence="13">
    <location>
        <begin position="25"/>
        <end position="260"/>
    </location>
</feature>
<evidence type="ECO:0000256" key="12">
    <source>
        <dbReference type="ARBA" id="ARBA00049020"/>
    </source>
</evidence>
<accession>A0A067U0D8</accession>
<keyword evidence="7" id="KW-0521">NADP</keyword>
<dbReference type="Gene3D" id="3.40.430.10">
    <property type="entry name" value="Dihydrofolate Reductase, subunit A"/>
    <property type="match status" value="1"/>
</dbReference>
<dbReference type="EC" id="1.1.1.302" evidence="4"/>
<dbReference type="SUPFAM" id="SSF53597">
    <property type="entry name" value="Dihydrofolate reductase-like"/>
    <property type="match status" value="1"/>
</dbReference>
<evidence type="ECO:0000256" key="9">
    <source>
        <dbReference type="ARBA" id="ARBA00030073"/>
    </source>
</evidence>
<evidence type="ECO:0000256" key="7">
    <source>
        <dbReference type="ARBA" id="ARBA00022857"/>
    </source>
</evidence>
<dbReference type="PANTHER" id="PTHR38011:SF7">
    <property type="entry name" value="2,5-DIAMINO-6-RIBOSYLAMINO-4(3H)-PYRIMIDINONE 5'-PHOSPHATE REDUCTASE"/>
    <property type="match status" value="1"/>
</dbReference>
<gene>
    <name evidence="14" type="ORF">GALMADRAFT_234825</name>
</gene>
<evidence type="ECO:0000256" key="8">
    <source>
        <dbReference type="ARBA" id="ARBA00023002"/>
    </source>
</evidence>
<evidence type="ECO:0000256" key="11">
    <source>
        <dbReference type="ARBA" id="ARBA00047550"/>
    </source>
</evidence>
<evidence type="ECO:0000256" key="4">
    <source>
        <dbReference type="ARBA" id="ARBA00012851"/>
    </source>
</evidence>
<dbReference type="GO" id="GO:0008703">
    <property type="term" value="F:5-amino-6-(5-phosphoribosylamino)uracil reductase activity"/>
    <property type="evidence" value="ECO:0007669"/>
    <property type="project" value="InterPro"/>
</dbReference>
<dbReference type="OrthoDB" id="5432at2759"/>
<dbReference type="InterPro" id="IPR050765">
    <property type="entry name" value="Riboflavin_Biosynth_HTPR"/>
</dbReference>
<protein>
    <recommendedName>
        <fullName evidence="5">2,5-diamino-6-ribosylamino-4(3H)-pyrimidinone 5'-phosphate reductase</fullName>
        <ecNumber evidence="4">1.1.1.302</ecNumber>
    </recommendedName>
    <alternativeName>
        <fullName evidence="10">2,5-diamino-6-(5-phospho-D-ribosylamino)pyrimidin-4(3H)-one reductase</fullName>
    </alternativeName>
    <alternativeName>
        <fullName evidence="9">2,5-diamino-6-ribitylamino-4(3H)-pyrimidinone 5'-phosphate synthase</fullName>
    </alternativeName>
</protein>
<dbReference type="HOGENOM" id="CLU_036590_6_0_1"/>
<proteinExistence type="inferred from homology"/>
<comment type="catalytic activity">
    <reaction evidence="12">
        <text>2,5-diamino-6-(1-D-ribitylamino)pyrimidin-4(3H)-one 5'-phosphate + NADP(+) = 2,5-diamino-6-(1-D-ribosylamino)pyrimidin-4(3H)-one 5'-phosphate + NADPH + H(+)</text>
        <dbReference type="Rhea" id="RHEA:27278"/>
        <dbReference type="ChEBI" id="CHEBI:15378"/>
        <dbReference type="ChEBI" id="CHEBI:57783"/>
        <dbReference type="ChEBI" id="CHEBI:58349"/>
        <dbReference type="ChEBI" id="CHEBI:58890"/>
        <dbReference type="ChEBI" id="CHEBI:59545"/>
        <dbReference type="EC" id="1.1.1.302"/>
    </reaction>
</comment>
<keyword evidence="6" id="KW-0686">Riboflavin biosynthesis</keyword>
<evidence type="ECO:0000313" key="15">
    <source>
        <dbReference type="Proteomes" id="UP000027222"/>
    </source>
</evidence>
<dbReference type="Proteomes" id="UP000027222">
    <property type="component" value="Unassembled WGS sequence"/>
</dbReference>
<reference evidence="15" key="1">
    <citation type="journal article" date="2014" name="Proc. Natl. Acad. Sci. U.S.A.">
        <title>Extensive sampling of basidiomycete genomes demonstrates inadequacy of the white-rot/brown-rot paradigm for wood decay fungi.</title>
        <authorList>
            <person name="Riley R."/>
            <person name="Salamov A.A."/>
            <person name="Brown D.W."/>
            <person name="Nagy L.G."/>
            <person name="Floudas D."/>
            <person name="Held B.W."/>
            <person name="Levasseur A."/>
            <person name="Lombard V."/>
            <person name="Morin E."/>
            <person name="Otillar R."/>
            <person name="Lindquist E.A."/>
            <person name="Sun H."/>
            <person name="LaButti K.M."/>
            <person name="Schmutz J."/>
            <person name="Jabbour D."/>
            <person name="Luo H."/>
            <person name="Baker S.E."/>
            <person name="Pisabarro A.G."/>
            <person name="Walton J.D."/>
            <person name="Blanchette R.A."/>
            <person name="Henrissat B."/>
            <person name="Martin F."/>
            <person name="Cullen D."/>
            <person name="Hibbett D.S."/>
            <person name="Grigoriev I.V."/>
        </authorList>
    </citation>
    <scope>NUCLEOTIDE SEQUENCE [LARGE SCALE GENOMIC DNA]</scope>
    <source>
        <strain evidence="15">CBS 339.88</strain>
    </source>
</reference>
<keyword evidence="15" id="KW-1185">Reference proteome</keyword>
<dbReference type="InterPro" id="IPR002734">
    <property type="entry name" value="RibDG_C"/>
</dbReference>
<dbReference type="Pfam" id="PF01872">
    <property type="entry name" value="RibD_C"/>
    <property type="match status" value="1"/>
</dbReference>
<evidence type="ECO:0000256" key="3">
    <source>
        <dbReference type="ARBA" id="ARBA00009723"/>
    </source>
</evidence>
<comment type="similarity">
    <text evidence="3">Belongs to the HTP reductase family.</text>
</comment>
<organism evidence="14 15">
    <name type="scientific">Galerina marginata (strain CBS 339.88)</name>
    <dbReference type="NCBI Taxonomy" id="685588"/>
    <lineage>
        <taxon>Eukaryota</taxon>
        <taxon>Fungi</taxon>
        <taxon>Dikarya</taxon>
        <taxon>Basidiomycota</taxon>
        <taxon>Agaricomycotina</taxon>
        <taxon>Agaricomycetes</taxon>
        <taxon>Agaricomycetidae</taxon>
        <taxon>Agaricales</taxon>
        <taxon>Agaricineae</taxon>
        <taxon>Strophariaceae</taxon>
        <taxon>Galerina</taxon>
    </lineage>
</organism>
<evidence type="ECO:0000256" key="5">
    <source>
        <dbReference type="ARBA" id="ARBA00015035"/>
    </source>
</evidence>
<dbReference type="GO" id="GO:0009231">
    <property type="term" value="P:riboflavin biosynthetic process"/>
    <property type="evidence" value="ECO:0007669"/>
    <property type="project" value="UniProtKB-KW"/>
</dbReference>
<name>A0A067U0D8_GALM3</name>
<dbReference type="PANTHER" id="PTHR38011">
    <property type="entry name" value="DIHYDROFOLATE REDUCTASE FAMILY PROTEIN (AFU_ORTHOLOGUE AFUA_8G06820)"/>
    <property type="match status" value="1"/>
</dbReference>
<comment type="catalytic activity">
    <reaction evidence="11">
        <text>2,5-diamino-6-(1-D-ribitylamino)pyrimidin-4(3H)-one 5'-phosphate + NAD(+) = 2,5-diamino-6-(1-D-ribosylamino)pyrimidin-4(3H)-one 5'-phosphate + NADH + H(+)</text>
        <dbReference type="Rhea" id="RHEA:27274"/>
        <dbReference type="ChEBI" id="CHEBI:15378"/>
        <dbReference type="ChEBI" id="CHEBI:57540"/>
        <dbReference type="ChEBI" id="CHEBI:57945"/>
        <dbReference type="ChEBI" id="CHEBI:58890"/>
        <dbReference type="ChEBI" id="CHEBI:59545"/>
        <dbReference type="EC" id="1.1.1.302"/>
    </reaction>
</comment>
<evidence type="ECO:0000256" key="6">
    <source>
        <dbReference type="ARBA" id="ARBA00022619"/>
    </source>
</evidence>
<keyword evidence="8" id="KW-0560">Oxidoreductase</keyword>
<dbReference type="InterPro" id="IPR024072">
    <property type="entry name" value="DHFR-like_dom_sf"/>
</dbReference>
<evidence type="ECO:0000256" key="1">
    <source>
        <dbReference type="ARBA" id="ARBA00003555"/>
    </source>
</evidence>
<evidence type="ECO:0000313" key="14">
    <source>
        <dbReference type="EMBL" id="KDR85759.1"/>
    </source>
</evidence>
<sequence length="271" mass="29741">MNSKPPHFLQAVLGRYANSLPFSRPHVTLTFAQSLDAKIAGEEGRQLILSGKESMVMTHWMRTMHDAILIGIGTALNDDPQLNVRHLPQPVSTSYHLPRPIIIDTHLRLSPTCKLLRNFQNGVGRRPWVLSISTETPLFRSGIVLDDAKLDRKRALEAAGARIVGIPPINDDSTRIFIPTALQTLRDLGIRSLMVEGGARIIASFLAEDAVDTLIITTAPVFVGNAGVGYSYPMVFSESGEIKNKFKEVHTELFGSDTVVSLVSEPLSKLP</sequence>
<dbReference type="EMBL" id="KL142367">
    <property type="protein sequence ID" value="KDR85759.1"/>
    <property type="molecule type" value="Genomic_DNA"/>
</dbReference>
<comment type="pathway">
    <text evidence="2">Cofactor biosynthesis; riboflavin biosynthesis.</text>
</comment>
<comment type="function">
    <text evidence="1">Catalyzes an early step in riboflavin biosynthesis, the NADPH-dependent reduction of the ribose side chain of 2,5-diamino-6-ribosylamino-4(3H)-pyrimidinone 5'-phosphate, yielding 2,5-diamino-6-ribitylamino-4(3H)-pyrimidinone 5'-phosphate.</text>
</comment>
<dbReference type="AlphaFoldDB" id="A0A067U0D8"/>
<dbReference type="STRING" id="685588.A0A067U0D8"/>
<evidence type="ECO:0000259" key="13">
    <source>
        <dbReference type="Pfam" id="PF01872"/>
    </source>
</evidence>
<evidence type="ECO:0000256" key="2">
    <source>
        <dbReference type="ARBA" id="ARBA00005104"/>
    </source>
</evidence>